<name>A0A2V5KNJ6_9BACL</name>
<evidence type="ECO:0000313" key="2">
    <source>
        <dbReference type="Proteomes" id="UP000247476"/>
    </source>
</evidence>
<keyword evidence="2" id="KW-1185">Reference proteome</keyword>
<evidence type="ECO:0000313" key="1">
    <source>
        <dbReference type="EMBL" id="PYI49946.1"/>
    </source>
</evidence>
<comment type="caution">
    <text evidence="1">The sequence shown here is derived from an EMBL/GenBank/DDBJ whole genome shotgun (WGS) entry which is preliminary data.</text>
</comment>
<dbReference type="Proteomes" id="UP000247476">
    <property type="component" value="Unassembled WGS sequence"/>
</dbReference>
<dbReference type="RefSeq" id="WP_110844188.1">
    <property type="nucleotide sequence ID" value="NZ_QJVJ01000029.1"/>
</dbReference>
<protein>
    <submittedName>
        <fullName evidence="1">Uncharacterized protein</fullName>
    </submittedName>
</protein>
<dbReference type="EMBL" id="QJVJ01000029">
    <property type="protein sequence ID" value="PYI49946.1"/>
    <property type="molecule type" value="Genomic_DNA"/>
</dbReference>
<gene>
    <name evidence="1" type="ORF">DLM86_31480</name>
</gene>
<reference evidence="1 2" key="1">
    <citation type="submission" date="2018-05" db="EMBL/GenBank/DDBJ databases">
        <title>Paenibacillus flagellatus sp. nov., isolated from selenium mineral soil.</title>
        <authorList>
            <person name="Dai X."/>
        </authorList>
    </citation>
    <scope>NUCLEOTIDE SEQUENCE [LARGE SCALE GENOMIC DNA]</scope>
    <source>
        <strain evidence="1 2">DXL2</strain>
    </source>
</reference>
<accession>A0A2V5KNJ6</accession>
<organism evidence="1 2">
    <name type="scientific">Paenibacillus flagellatus</name>
    <dbReference type="NCBI Taxonomy" id="2211139"/>
    <lineage>
        <taxon>Bacteria</taxon>
        <taxon>Bacillati</taxon>
        <taxon>Bacillota</taxon>
        <taxon>Bacilli</taxon>
        <taxon>Bacillales</taxon>
        <taxon>Paenibacillaceae</taxon>
        <taxon>Paenibacillus</taxon>
    </lineage>
</organism>
<dbReference type="AlphaFoldDB" id="A0A2V5KNJ6"/>
<proteinExistence type="predicted"/>
<sequence length="192" mass="21696">MSIIRGYSGRLIDAETGEIIEAVALGETREIVNNGNEDVTVIVNVKPNEVLKPRQKKKPPAKGGESFVMVFYEQLNAIRGKLTEAESAFLFHIQGLIDYEDGTVKVEENGRSVFMNLKRASQLMNWGETKTREVVQGLVRKRVIALFKTGREAYIIVSPLYFFRGSIAKRNAVIEKFKELFNQAERDDRAAN</sequence>